<dbReference type="InterPro" id="IPR036477">
    <property type="entry name" value="Formyl_transf_N_sf"/>
</dbReference>
<dbReference type="Pfam" id="PF00551">
    <property type="entry name" value="Formyl_trans_N"/>
    <property type="match status" value="1"/>
</dbReference>
<dbReference type="OrthoDB" id="10268103at2759"/>
<dbReference type="AlphaFoldDB" id="M3C9F1"/>
<dbReference type="eggNOG" id="KOG3082">
    <property type="taxonomic scope" value="Eukaryota"/>
</dbReference>
<dbReference type="EC" id="2.1.2.9" evidence="1"/>
<organism evidence="3 4">
    <name type="scientific">Sphaerulina musiva (strain SO2202)</name>
    <name type="common">Poplar stem canker fungus</name>
    <name type="synonym">Septoria musiva</name>
    <dbReference type="NCBI Taxonomy" id="692275"/>
    <lineage>
        <taxon>Eukaryota</taxon>
        <taxon>Fungi</taxon>
        <taxon>Dikarya</taxon>
        <taxon>Ascomycota</taxon>
        <taxon>Pezizomycotina</taxon>
        <taxon>Dothideomycetes</taxon>
        <taxon>Dothideomycetidae</taxon>
        <taxon>Mycosphaerellales</taxon>
        <taxon>Mycosphaerellaceae</taxon>
        <taxon>Sphaerulina</taxon>
    </lineage>
</organism>
<feature type="domain" description="Formyl transferase N-terminal" evidence="2">
    <location>
        <begin position="44"/>
        <end position="199"/>
    </location>
</feature>
<dbReference type="EMBL" id="KB456271">
    <property type="protein sequence ID" value="EMF08440.1"/>
    <property type="molecule type" value="Genomic_DNA"/>
</dbReference>
<name>M3C9F1_SPHMS</name>
<evidence type="ECO:0000259" key="2">
    <source>
        <dbReference type="Pfam" id="PF00551"/>
    </source>
</evidence>
<protein>
    <recommendedName>
        <fullName evidence="1">methionyl-tRNA formyltransferase</fullName>
        <ecNumber evidence="1">2.1.2.9</ecNumber>
    </recommendedName>
</protein>
<dbReference type="CDD" id="cd08646">
    <property type="entry name" value="FMT_core_Met-tRNA-FMT_N"/>
    <property type="match status" value="1"/>
</dbReference>
<evidence type="ECO:0000313" key="4">
    <source>
        <dbReference type="Proteomes" id="UP000016931"/>
    </source>
</evidence>
<dbReference type="SUPFAM" id="SSF53328">
    <property type="entry name" value="Formyltransferase"/>
    <property type="match status" value="1"/>
</dbReference>
<accession>M3C9F1</accession>
<keyword evidence="4" id="KW-1185">Reference proteome</keyword>
<dbReference type="PANTHER" id="PTHR11138:SF5">
    <property type="entry name" value="METHIONYL-TRNA FORMYLTRANSFERASE, MITOCHONDRIAL"/>
    <property type="match status" value="1"/>
</dbReference>
<keyword evidence="3" id="KW-0808">Transferase</keyword>
<sequence length="381" mass="41981">MRALVVCAARSSLRPVSHATAVFHNVNAPRKFSISHRHHFEPLRILFCGSDDFSNYSLRALHRLQKEQPGVISSIDVICRPDKRSGRGLKKVQQVPIKAVAQTLELPLHQIDSFQRWSPPSPFDLVVAVSFGLLVPPRILNAAQYGGLNVHPSLLPDLRGPAPIQHALLQGRTHTGVTLQTMHPSKFDHGNILAQTPLPGIDIPEDASVDSLVELLGSLGATMLQEGITKRLFLHPEQADSASEVNEADLVHAPKITSEDAHVDWTTWPAGRVSRYGRLLDLWDTTTYRACTGKPPLRVKFGGPWKVLDSSKISSADLAYSRPCSPFVCRVDGERGYQFAIETVNGYLMSPRTASIETRKPGTGLQTLIEGLQMARKNSRL</sequence>
<dbReference type="PANTHER" id="PTHR11138">
    <property type="entry name" value="METHIONYL-TRNA FORMYLTRANSFERASE"/>
    <property type="match status" value="1"/>
</dbReference>
<dbReference type="OMA" id="KEWWNGV"/>
<dbReference type="RefSeq" id="XP_016756561.1">
    <property type="nucleotide sequence ID" value="XM_016907242.1"/>
</dbReference>
<dbReference type="Proteomes" id="UP000016931">
    <property type="component" value="Unassembled WGS sequence"/>
</dbReference>
<evidence type="ECO:0000256" key="1">
    <source>
        <dbReference type="ARBA" id="ARBA00012261"/>
    </source>
</evidence>
<proteinExistence type="predicted"/>
<dbReference type="HOGENOM" id="CLU_033347_0_2_1"/>
<evidence type="ECO:0000313" key="3">
    <source>
        <dbReference type="EMBL" id="EMF08440.1"/>
    </source>
</evidence>
<dbReference type="GO" id="GO:0005739">
    <property type="term" value="C:mitochondrion"/>
    <property type="evidence" value="ECO:0007669"/>
    <property type="project" value="TreeGrafter"/>
</dbReference>
<dbReference type="InterPro" id="IPR041711">
    <property type="entry name" value="Met-tRNA-FMT_N"/>
</dbReference>
<dbReference type="Gene3D" id="3.40.50.12230">
    <property type="match status" value="1"/>
</dbReference>
<dbReference type="STRING" id="692275.M3C9F1"/>
<dbReference type="GO" id="GO:0004479">
    <property type="term" value="F:methionyl-tRNA formyltransferase activity"/>
    <property type="evidence" value="ECO:0007669"/>
    <property type="project" value="UniProtKB-EC"/>
</dbReference>
<dbReference type="GeneID" id="27904379"/>
<reference evidence="3 4" key="1">
    <citation type="journal article" date="2012" name="PLoS Pathog.">
        <title>Diverse lifestyles and strategies of plant pathogenesis encoded in the genomes of eighteen Dothideomycetes fungi.</title>
        <authorList>
            <person name="Ohm R.A."/>
            <person name="Feau N."/>
            <person name="Henrissat B."/>
            <person name="Schoch C.L."/>
            <person name="Horwitz B.A."/>
            <person name="Barry K.W."/>
            <person name="Condon B.J."/>
            <person name="Copeland A.C."/>
            <person name="Dhillon B."/>
            <person name="Glaser F."/>
            <person name="Hesse C.N."/>
            <person name="Kosti I."/>
            <person name="LaButti K."/>
            <person name="Lindquist E.A."/>
            <person name="Lucas S."/>
            <person name="Salamov A.A."/>
            <person name="Bradshaw R.E."/>
            <person name="Ciuffetti L."/>
            <person name="Hamelin R.C."/>
            <person name="Kema G.H.J."/>
            <person name="Lawrence C."/>
            <person name="Scott J.A."/>
            <person name="Spatafora J.W."/>
            <person name="Turgeon B.G."/>
            <person name="de Wit P.J.G.M."/>
            <person name="Zhong S."/>
            <person name="Goodwin S.B."/>
            <person name="Grigoriev I.V."/>
        </authorList>
    </citation>
    <scope>NUCLEOTIDE SEQUENCE [LARGE SCALE GENOMIC DNA]</scope>
    <source>
        <strain evidence="3 4">SO2202</strain>
    </source>
</reference>
<gene>
    <name evidence="3" type="ORF">SEPMUDRAFT_152101</name>
</gene>
<dbReference type="InterPro" id="IPR002376">
    <property type="entry name" value="Formyl_transf_N"/>
</dbReference>